<dbReference type="InterPro" id="IPR001242">
    <property type="entry name" value="Condensation_dom"/>
</dbReference>
<dbReference type="Pfam" id="PF00550">
    <property type="entry name" value="PP-binding"/>
    <property type="match status" value="1"/>
</dbReference>
<proteinExistence type="predicted"/>
<dbReference type="Pfam" id="PF00668">
    <property type="entry name" value="Condensation"/>
    <property type="match status" value="1"/>
</dbReference>
<keyword evidence="2" id="KW-0596">Phosphopantetheine</keyword>
<accession>A0ABS5ER16</accession>
<dbReference type="InterPro" id="IPR006162">
    <property type="entry name" value="Ppantetheine_attach_site"/>
</dbReference>
<dbReference type="SUPFAM" id="SSF47336">
    <property type="entry name" value="ACP-like"/>
    <property type="match status" value="1"/>
</dbReference>
<dbReference type="Pfam" id="PF00975">
    <property type="entry name" value="Thioesterase"/>
    <property type="match status" value="1"/>
</dbReference>
<protein>
    <recommendedName>
        <fullName evidence="4">Carrier domain-containing protein</fullName>
    </recommendedName>
</protein>
<dbReference type="Gene3D" id="3.30.559.30">
    <property type="entry name" value="Nonribosomal peptide synthetase, condensation domain"/>
    <property type="match status" value="1"/>
</dbReference>
<dbReference type="InterPro" id="IPR036736">
    <property type="entry name" value="ACP-like_sf"/>
</dbReference>
<keyword evidence="6" id="KW-1185">Reference proteome</keyword>
<dbReference type="SUPFAM" id="SSF52777">
    <property type="entry name" value="CoA-dependent acyltransferases"/>
    <property type="match status" value="2"/>
</dbReference>
<dbReference type="SMART" id="SM00823">
    <property type="entry name" value="PKS_PP"/>
    <property type="match status" value="1"/>
</dbReference>
<dbReference type="InterPro" id="IPR001031">
    <property type="entry name" value="Thioesterase"/>
</dbReference>
<dbReference type="Gene3D" id="1.10.1200.10">
    <property type="entry name" value="ACP-like"/>
    <property type="match status" value="1"/>
</dbReference>
<dbReference type="InterPro" id="IPR009081">
    <property type="entry name" value="PP-bd_ACP"/>
</dbReference>
<dbReference type="PANTHER" id="PTHR45527">
    <property type="entry name" value="NONRIBOSOMAL PEPTIDE SYNTHETASE"/>
    <property type="match status" value="1"/>
</dbReference>
<dbReference type="PANTHER" id="PTHR45527:SF1">
    <property type="entry name" value="FATTY ACID SYNTHASE"/>
    <property type="match status" value="1"/>
</dbReference>
<feature type="domain" description="Carrier" evidence="4">
    <location>
        <begin position="484"/>
        <end position="559"/>
    </location>
</feature>
<dbReference type="Proteomes" id="UP001196870">
    <property type="component" value="Unassembled WGS sequence"/>
</dbReference>
<dbReference type="InterPro" id="IPR020806">
    <property type="entry name" value="PKS_PP-bd"/>
</dbReference>
<evidence type="ECO:0000256" key="2">
    <source>
        <dbReference type="ARBA" id="ARBA00022450"/>
    </source>
</evidence>
<gene>
    <name evidence="5" type="ORF">GXW71_00105</name>
</gene>
<dbReference type="CDD" id="cd19531">
    <property type="entry name" value="LCL_NRPS-like"/>
    <property type="match status" value="1"/>
</dbReference>
<dbReference type="Gene3D" id="3.40.50.1820">
    <property type="entry name" value="alpha/beta hydrolase"/>
    <property type="match status" value="1"/>
</dbReference>
<dbReference type="RefSeq" id="WP_211850235.1">
    <property type="nucleotide sequence ID" value="NZ_JAAGBB010000001.1"/>
</dbReference>
<dbReference type="SUPFAM" id="SSF53474">
    <property type="entry name" value="alpha/beta-Hydrolases"/>
    <property type="match status" value="1"/>
</dbReference>
<keyword evidence="3" id="KW-0597">Phosphoprotein</keyword>
<evidence type="ECO:0000256" key="1">
    <source>
        <dbReference type="ARBA" id="ARBA00001957"/>
    </source>
</evidence>
<comment type="cofactor">
    <cofactor evidence="1">
        <name>pantetheine 4'-phosphate</name>
        <dbReference type="ChEBI" id="CHEBI:47942"/>
    </cofactor>
</comment>
<dbReference type="Gene3D" id="3.30.559.10">
    <property type="entry name" value="Chloramphenicol acetyltransferase-like domain"/>
    <property type="match status" value="1"/>
</dbReference>
<dbReference type="InterPro" id="IPR029058">
    <property type="entry name" value="AB_hydrolase_fold"/>
</dbReference>
<dbReference type="PROSITE" id="PS00012">
    <property type="entry name" value="PHOSPHOPANTETHEINE"/>
    <property type="match status" value="1"/>
</dbReference>
<evidence type="ECO:0000313" key="5">
    <source>
        <dbReference type="EMBL" id="MBR0662743.1"/>
    </source>
</evidence>
<evidence type="ECO:0000256" key="3">
    <source>
        <dbReference type="ARBA" id="ARBA00022553"/>
    </source>
</evidence>
<evidence type="ECO:0000259" key="4">
    <source>
        <dbReference type="PROSITE" id="PS50075"/>
    </source>
</evidence>
<dbReference type="PROSITE" id="PS50075">
    <property type="entry name" value="CARRIER"/>
    <property type="match status" value="1"/>
</dbReference>
<name>A0ABS5ER16_9PROT</name>
<sequence>MSVTRHEATILEDDIVMEFPATPAQRHVWLKTRTRGADPTLNVAARWHIEGSIDLPLLERAWRLLIDRHETLRTRFAERGANLLQLVLSSAPFSVRHVDLRHLPPDRRAEEAERLGREEAATPFLSMAPPLLRITVLQHDDRYGDMLLTTHHLVGDCWSNLLLVKELCEICEAITAGREPALAELPMQFGDYAAWQEAWLAEGGAAASEAYWAHRLDGLADFAVPVDRVPPAVPTKRGDIVGMMVPAETMTRALAAARDRGATFFAFGLAALTATLNRWTRHPDILVTTQIAGREELDLEAIAGPFINTIALRTDCAGDPAFADLLDGVLGTVGEALEHGALPFELLQERHPPQDNGRRGALNGVNFQVLNSAFLKDSEAGSFALKGFPSLSPGAKRDLDVYLVERTVGWRVQCEYDPDLFDRESVEWLLHTYVRIMDAAASRPGVRLSELPFAPREVPQAPALVAPAAPPVPVAAPVTAAALVADPDGAERLLAIWRDVLRRDVVAPDANFFALGGDSLRAAQLLARAEAGFGKRVGLAQLFRAPTPRGMAALFGIDLVTGAEPSPAPPTDAEDDWQVVPLREEGAGTPIIGINNIGVLHALSQMPGMDRRITCIRMFEPGRPHGIAGLTLEEIASRYLAILRRVQPQGPYILFGACVHGVLAYEIAQQLRHAGETVELLAVANMWHPTYDQRLTFTQRWRMRFSNIAANLAEVRGGQKTWLGFFGTYSLPHRLGLFRAAKRLGLIRAIPPRTGAAAQEDFLMTLMGARNRYVPAQYDGRVVQLTTPDAPSGHGFQPSLGWEGVITGPLSVHKVRHDGVRLPAEDRPATEDVIAAVLAPAGRVATATR</sequence>
<dbReference type="EMBL" id="JAAGBB010000001">
    <property type="protein sequence ID" value="MBR0662743.1"/>
    <property type="molecule type" value="Genomic_DNA"/>
</dbReference>
<evidence type="ECO:0000313" key="6">
    <source>
        <dbReference type="Proteomes" id="UP001196870"/>
    </source>
</evidence>
<comment type="caution">
    <text evidence="5">The sequence shown here is derived from an EMBL/GenBank/DDBJ whole genome shotgun (WGS) entry which is preliminary data.</text>
</comment>
<organism evidence="5 6">
    <name type="scientific">Plastoroseomonas hellenica</name>
    <dbReference type="NCBI Taxonomy" id="2687306"/>
    <lineage>
        <taxon>Bacteria</taxon>
        <taxon>Pseudomonadati</taxon>
        <taxon>Pseudomonadota</taxon>
        <taxon>Alphaproteobacteria</taxon>
        <taxon>Acetobacterales</taxon>
        <taxon>Acetobacteraceae</taxon>
        <taxon>Plastoroseomonas</taxon>
    </lineage>
</organism>
<reference evidence="6" key="1">
    <citation type="journal article" date="2021" name="Syst. Appl. Microbiol.">
        <title>Roseomonas hellenica sp. nov., isolated from roots of wild-growing Alkanna tinctoria.</title>
        <authorList>
            <person name="Rat A."/>
            <person name="Naranjo H.D."/>
            <person name="Lebbe L."/>
            <person name="Cnockaert M."/>
            <person name="Krigas N."/>
            <person name="Grigoriadou K."/>
            <person name="Maloupa E."/>
            <person name="Willems A."/>
        </authorList>
    </citation>
    <scope>NUCLEOTIDE SEQUENCE [LARGE SCALE GENOMIC DNA]</scope>
    <source>
        <strain evidence="6">LMG 31523</strain>
    </source>
</reference>
<dbReference type="InterPro" id="IPR023213">
    <property type="entry name" value="CAT-like_dom_sf"/>
</dbReference>